<protein>
    <submittedName>
        <fullName evidence="4">Unannotated protein</fullName>
    </submittedName>
</protein>
<keyword evidence="2" id="KW-0012">Acyltransferase</keyword>
<evidence type="ECO:0000256" key="1">
    <source>
        <dbReference type="ARBA" id="ARBA00022679"/>
    </source>
</evidence>
<evidence type="ECO:0000313" key="5">
    <source>
        <dbReference type="EMBL" id="CAB4773330.1"/>
    </source>
</evidence>
<gene>
    <name evidence="4" type="ORF">UFOPK2602_01742</name>
    <name evidence="5" type="ORF">UFOPK2806_02561</name>
    <name evidence="6" type="ORF">UFOPK4306_00925</name>
</gene>
<feature type="domain" description="N-acetyltransferase" evidence="3">
    <location>
        <begin position="1"/>
        <end position="162"/>
    </location>
</feature>
<accession>A0A6J6RBA6</accession>
<keyword evidence="1" id="KW-0808">Transferase</keyword>
<proteinExistence type="predicted"/>
<dbReference type="PANTHER" id="PTHR43072">
    <property type="entry name" value="N-ACETYLTRANSFERASE"/>
    <property type="match status" value="1"/>
</dbReference>
<dbReference type="CDD" id="cd04301">
    <property type="entry name" value="NAT_SF"/>
    <property type="match status" value="1"/>
</dbReference>
<organism evidence="4">
    <name type="scientific">freshwater metagenome</name>
    <dbReference type="NCBI Taxonomy" id="449393"/>
    <lineage>
        <taxon>unclassified sequences</taxon>
        <taxon>metagenomes</taxon>
        <taxon>ecological metagenomes</taxon>
    </lineage>
</organism>
<dbReference type="PROSITE" id="PS51186">
    <property type="entry name" value="GNAT"/>
    <property type="match status" value="1"/>
</dbReference>
<dbReference type="PANTHER" id="PTHR43072:SF23">
    <property type="entry name" value="UPF0039 PROTEIN C11D3.02C"/>
    <property type="match status" value="1"/>
</dbReference>
<dbReference type="InterPro" id="IPR016181">
    <property type="entry name" value="Acyl_CoA_acyltransferase"/>
</dbReference>
<dbReference type="Gene3D" id="3.40.630.30">
    <property type="match status" value="1"/>
</dbReference>
<dbReference type="SUPFAM" id="SSF55729">
    <property type="entry name" value="Acyl-CoA N-acyltransferases (Nat)"/>
    <property type="match status" value="1"/>
</dbReference>
<evidence type="ECO:0000256" key="2">
    <source>
        <dbReference type="ARBA" id="ARBA00023315"/>
    </source>
</evidence>
<sequence length="166" mass="18427">MRLATVGDAEAIRSIYNYEVEHTTATFDLVPRSLEEQREWLSARSGAFSAIVAEDDASGQVLGFASLSPYKERAAYRTSVEDSIYVRRDSHGRGIGTVLLNHVLDLAADSGFHAVMARIEASGTASRALHATCGFELVGIEREIGRKFNRWLDVALMQCLLHERQR</sequence>
<evidence type="ECO:0000313" key="6">
    <source>
        <dbReference type="EMBL" id="CAB5060011.1"/>
    </source>
</evidence>
<evidence type="ECO:0000259" key="3">
    <source>
        <dbReference type="PROSITE" id="PS51186"/>
    </source>
</evidence>
<evidence type="ECO:0000313" key="4">
    <source>
        <dbReference type="EMBL" id="CAB4721137.1"/>
    </source>
</evidence>
<dbReference type="EMBL" id="CAEZYY010000066">
    <property type="protein sequence ID" value="CAB4773330.1"/>
    <property type="molecule type" value="Genomic_DNA"/>
</dbReference>
<dbReference type="GO" id="GO:0016747">
    <property type="term" value="F:acyltransferase activity, transferring groups other than amino-acyl groups"/>
    <property type="evidence" value="ECO:0007669"/>
    <property type="project" value="InterPro"/>
</dbReference>
<dbReference type="Pfam" id="PF00583">
    <property type="entry name" value="Acetyltransf_1"/>
    <property type="match status" value="1"/>
</dbReference>
<dbReference type="AlphaFoldDB" id="A0A6J6RBA6"/>
<name>A0A6J6RBA6_9ZZZZ</name>
<dbReference type="EMBL" id="CAFBQP010000028">
    <property type="protein sequence ID" value="CAB5060011.1"/>
    <property type="molecule type" value="Genomic_DNA"/>
</dbReference>
<dbReference type="EMBL" id="CAEZXX010000139">
    <property type="protein sequence ID" value="CAB4721137.1"/>
    <property type="molecule type" value="Genomic_DNA"/>
</dbReference>
<reference evidence="4" key="1">
    <citation type="submission" date="2020-05" db="EMBL/GenBank/DDBJ databases">
        <authorList>
            <person name="Chiriac C."/>
            <person name="Salcher M."/>
            <person name="Ghai R."/>
            <person name="Kavagutti S V."/>
        </authorList>
    </citation>
    <scope>NUCLEOTIDE SEQUENCE</scope>
</reference>
<dbReference type="InterPro" id="IPR000182">
    <property type="entry name" value="GNAT_dom"/>
</dbReference>